<dbReference type="AlphaFoldDB" id="A0A9J6H0R8"/>
<protein>
    <submittedName>
        <fullName evidence="3">Uncharacterized protein</fullName>
    </submittedName>
</protein>
<evidence type="ECO:0000313" key="4">
    <source>
        <dbReference type="Proteomes" id="UP000821853"/>
    </source>
</evidence>
<organism evidence="3 4">
    <name type="scientific">Haemaphysalis longicornis</name>
    <name type="common">Bush tick</name>
    <dbReference type="NCBI Taxonomy" id="44386"/>
    <lineage>
        <taxon>Eukaryota</taxon>
        <taxon>Metazoa</taxon>
        <taxon>Ecdysozoa</taxon>
        <taxon>Arthropoda</taxon>
        <taxon>Chelicerata</taxon>
        <taxon>Arachnida</taxon>
        <taxon>Acari</taxon>
        <taxon>Parasitiformes</taxon>
        <taxon>Ixodida</taxon>
        <taxon>Ixodoidea</taxon>
        <taxon>Ixodidae</taxon>
        <taxon>Haemaphysalinae</taxon>
        <taxon>Haemaphysalis</taxon>
    </lineage>
</organism>
<name>A0A9J6H0R8_HAELO</name>
<dbReference type="Proteomes" id="UP000821853">
    <property type="component" value="Chromosome 8"/>
</dbReference>
<sequence>MSNSDEDVTNKSASSRDARHVARSVEDTIVSKVNELSSALIDTSNNIHCLNSKIQAYRQEQNAAVEVLKENVDVCLRHISGRDATPDTIRSTSARDSPTNPWRMVREKEGTILELERRNDHLKAKLEGTQEKLRLKSEELVNSSRLLSEKSQEVLLLQDKLTAAERRLGENQRELESVTLRLRLAEEGSEKQTTRLKREIARLEQDFLTERERHSSSLQSLQRELKQVNLESSSWQERYMREKQRTSQMSEEIAQSNVQAQRLLLEKRDIEEVCLSFDRKFQKQDFVKYVGEKVDLVVGLLSVRSADTFQVGLQFS</sequence>
<keyword evidence="4" id="KW-1185">Reference proteome</keyword>
<dbReference type="VEuPathDB" id="VectorBase:HLOH_045426"/>
<proteinExistence type="predicted"/>
<reference evidence="3 4" key="1">
    <citation type="journal article" date="2020" name="Cell">
        <title>Large-Scale Comparative Analyses of Tick Genomes Elucidate Their Genetic Diversity and Vector Capacities.</title>
        <authorList>
            <consortium name="Tick Genome and Microbiome Consortium (TIGMIC)"/>
            <person name="Jia N."/>
            <person name="Wang J."/>
            <person name="Shi W."/>
            <person name="Du L."/>
            <person name="Sun Y."/>
            <person name="Zhan W."/>
            <person name="Jiang J.F."/>
            <person name="Wang Q."/>
            <person name="Zhang B."/>
            <person name="Ji P."/>
            <person name="Bell-Sakyi L."/>
            <person name="Cui X.M."/>
            <person name="Yuan T.T."/>
            <person name="Jiang B.G."/>
            <person name="Yang W.F."/>
            <person name="Lam T.T."/>
            <person name="Chang Q.C."/>
            <person name="Ding S.J."/>
            <person name="Wang X.J."/>
            <person name="Zhu J.G."/>
            <person name="Ruan X.D."/>
            <person name="Zhao L."/>
            <person name="Wei J.T."/>
            <person name="Ye R.Z."/>
            <person name="Que T.C."/>
            <person name="Du C.H."/>
            <person name="Zhou Y.H."/>
            <person name="Cheng J.X."/>
            <person name="Dai P.F."/>
            <person name="Guo W.B."/>
            <person name="Han X.H."/>
            <person name="Huang E.J."/>
            <person name="Li L.F."/>
            <person name="Wei W."/>
            <person name="Gao Y.C."/>
            <person name="Liu J.Z."/>
            <person name="Shao H.Z."/>
            <person name="Wang X."/>
            <person name="Wang C.C."/>
            <person name="Yang T.C."/>
            <person name="Huo Q.B."/>
            <person name="Li W."/>
            <person name="Chen H.Y."/>
            <person name="Chen S.E."/>
            <person name="Zhou L.G."/>
            <person name="Ni X.B."/>
            <person name="Tian J.H."/>
            <person name="Sheng Y."/>
            <person name="Liu T."/>
            <person name="Pan Y.S."/>
            <person name="Xia L.Y."/>
            <person name="Li J."/>
            <person name="Zhao F."/>
            <person name="Cao W.C."/>
        </authorList>
    </citation>
    <scope>NUCLEOTIDE SEQUENCE [LARGE SCALE GENOMIC DNA]</scope>
    <source>
        <strain evidence="3">HaeL-2018</strain>
    </source>
</reference>
<dbReference type="EMBL" id="JABSTR010000010">
    <property type="protein sequence ID" value="KAH9380271.1"/>
    <property type="molecule type" value="Genomic_DNA"/>
</dbReference>
<comment type="caution">
    <text evidence="3">The sequence shown here is derived from an EMBL/GenBank/DDBJ whole genome shotgun (WGS) entry which is preliminary data.</text>
</comment>
<evidence type="ECO:0000313" key="3">
    <source>
        <dbReference type="EMBL" id="KAH9380271.1"/>
    </source>
</evidence>
<dbReference type="OrthoDB" id="6493955at2759"/>
<keyword evidence="1" id="KW-0175">Coiled coil</keyword>
<gene>
    <name evidence="3" type="ORF">HPB48_018185</name>
</gene>
<evidence type="ECO:0000256" key="2">
    <source>
        <dbReference type="SAM" id="MobiDB-lite"/>
    </source>
</evidence>
<evidence type="ECO:0000256" key="1">
    <source>
        <dbReference type="SAM" id="Coils"/>
    </source>
</evidence>
<feature type="region of interest" description="Disordered" evidence="2">
    <location>
        <begin position="1"/>
        <end position="21"/>
    </location>
</feature>
<accession>A0A9J6H0R8</accession>
<feature type="coiled-coil region" evidence="1">
    <location>
        <begin position="105"/>
        <end position="238"/>
    </location>
</feature>